<dbReference type="Proteomes" id="UP001221092">
    <property type="component" value="Chromosome"/>
</dbReference>
<proteinExistence type="predicted"/>
<dbReference type="AlphaFoldDB" id="A0AAX3QFM1"/>
<gene>
    <name evidence="1" type="ORF">P3K65_04415</name>
</gene>
<organism evidence="1 2">
    <name type="scientific">Bacillus paranthracis</name>
    <dbReference type="NCBI Taxonomy" id="2026186"/>
    <lineage>
        <taxon>Bacteria</taxon>
        <taxon>Bacillati</taxon>
        <taxon>Bacillota</taxon>
        <taxon>Bacilli</taxon>
        <taxon>Bacillales</taxon>
        <taxon>Bacillaceae</taxon>
        <taxon>Bacillus</taxon>
        <taxon>Bacillus cereus group</taxon>
    </lineage>
</organism>
<reference evidence="1" key="1">
    <citation type="submission" date="2023-03" db="EMBL/GenBank/DDBJ databases">
        <authorList>
            <person name="Liu Z."/>
        </authorList>
    </citation>
    <scope>NUCLEOTIDE SEQUENCE</scope>
    <source>
        <strain evidence="1">Bc006</strain>
    </source>
</reference>
<dbReference type="EMBL" id="CP119629">
    <property type="protein sequence ID" value="WES07711.1"/>
    <property type="molecule type" value="Genomic_DNA"/>
</dbReference>
<protein>
    <submittedName>
        <fullName evidence="1">Uncharacterized protein</fullName>
    </submittedName>
</protein>
<sequence length="83" mass="10202">MIYRFVLVSRRRKNEVESTDESEVIIALHFLHKFANHEEVLQTFDKVHKKRGNLFMLERKWLRDNIAYFQEKECKHQKKSQPQ</sequence>
<accession>A0AAX3QFM1</accession>
<evidence type="ECO:0000313" key="2">
    <source>
        <dbReference type="Proteomes" id="UP001221092"/>
    </source>
</evidence>
<name>A0AAX3QFM1_9BACI</name>
<evidence type="ECO:0000313" key="1">
    <source>
        <dbReference type="EMBL" id="WES07711.1"/>
    </source>
</evidence>